<proteinExistence type="predicted"/>
<accession>A0ABW5K4G2</accession>
<evidence type="ECO:0000313" key="2">
    <source>
        <dbReference type="EMBL" id="MFD2543722.1"/>
    </source>
</evidence>
<dbReference type="RefSeq" id="WP_379905913.1">
    <property type="nucleotide sequence ID" value="NZ_JBHULM010000019.1"/>
</dbReference>
<keyword evidence="1" id="KW-0472">Membrane</keyword>
<name>A0ABW5K4G2_9FLAO</name>
<dbReference type="EMBL" id="JBHULM010000019">
    <property type="protein sequence ID" value="MFD2543722.1"/>
    <property type="molecule type" value="Genomic_DNA"/>
</dbReference>
<protein>
    <submittedName>
        <fullName evidence="2">DUF3592 domain-containing protein</fullName>
    </submittedName>
</protein>
<dbReference type="Proteomes" id="UP001597467">
    <property type="component" value="Unassembled WGS sequence"/>
</dbReference>
<gene>
    <name evidence="2" type="ORF">ACFSSB_15425</name>
</gene>
<organism evidence="2 3">
    <name type="scientific">Lacinutrix gracilariae</name>
    <dbReference type="NCBI Taxonomy" id="1747198"/>
    <lineage>
        <taxon>Bacteria</taxon>
        <taxon>Pseudomonadati</taxon>
        <taxon>Bacteroidota</taxon>
        <taxon>Flavobacteriia</taxon>
        <taxon>Flavobacteriales</taxon>
        <taxon>Flavobacteriaceae</taxon>
        <taxon>Lacinutrix</taxon>
    </lineage>
</organism>
<comment type="caution">
    <text evidence="2">The sequence shown here is derived from an EMBL/GenBank/DDBJ whole genome shotgun (WGS) entry which is preliminary data.</text>
</comment>
<evidence type="ECO:0000256" key="1">
    <source>
        <dbReference type="SAM" id="Phobius"/>
    </source>
</evidence>
<evidence type="ECO:0000313" key="3">
    <source>
        <dbReference type="Proteomes" id="UP001597467"/>
    </source>
</evidence>
<keyword evidence="1" id="KW-1133">Transmembrane helix</keyword>
<keyword evidence="1" id="KW-0812">Transmembrane</keyword>
<feature type="transmembrane region" description="Helical" evidence="1">
    <location>
        <begin position="28"/>
        <end position="48"/>
    </location>
</feature>
<feature type="transmembrane region" description="Helical" evidence="1">
    <location>
        <begin position="140"/>
        <end position="160"/>
    </location>
</feature>
<sequence>MNIDLKKHILPFGILVLLFWLSKSFEEYIGAVVFLIVGSGFLFAGFYIRNTNSRIRANGIKTKAKIVDFKKERNKDADGDSYEYHFPIVSFTDRNGVETTQKLDSSENPKRINELIDIIYLKKQNEYEIIKDNDWWEKNLPMILLIGGFLFYGIGIIWLINKI</sequence>
<keyword evidence="3" id="KW-1185">Reference proteome</keyword>
<reference evidence="3" key="1">
    <citation type="journal article" date="2019" name="Int. J. Syst. Evol. Microbiol.">
        <title>The Global Catalogue of Microorganisms (GCM) 10K type strain sequencing project: providing services to taxonomists for standard genome sequencing and annotation.</title>
        <authorList>
            <consortium name="The Broad Institute Genomics Platform"/>
            <consortium name="The Broad Institute Genome Sequencing Center for Infectious Disease"/>
            <person name="Wu L."/>
            <person name="Ma J."/>
        </authorList>
    </citation>
    <scope>NUCLEOTIDE SEQUENCE [LARGE SCALE GENOMIC DNA]</scope>
    <source>
        <strain evidence="3">KCTC 42808</strain>
    </source>
</reference>